<sequence>MIGSKSLKNRATDLVLAVFLTLLATVMLYPMLYEVFVSFSEAGELVKSRGILLHPLGFTLDAYKIVFGIRDILTGYANTLFVMVFGLAVNLLMTSLGAYFLSRKADRVKLQKPIMLLILFTMYFSGGLVPSWLTVRNLGLYDTRWALILPTAVNTYNMILLTSYFRSIPESLEESVRMDGGGHFTILFRIVLPLSKPAMAVMFLYYGVSHWNSWFNAMIYLRDNSLYPLQLILRNILVEGSALNTNSFSVSAMNYEEMEKSVKAAMVVVSTIPFLLIYPFLQKYFRGGLMVGSLKE</sequence>
<evidence type="ECO:0000256" key="7">
    <source>
        <dbReference type="RuleBase" id="RU363032"/>
    </source>
</evidence>
<dbReference type="OrthoDB" id="157184at2"/>
<dbReference type="RefSeq" id="WP_103239631.1">
    <property type="nucleotide sequence ID" value="NZ_JANJZD010000001.1"/>
</dbReference>
<evidence type="ECO:0000256" key="6">
    <source>
        <dbReference type="ARBA" id="ARBA00023136"/>
    </source>
</evidence>
<dbReference type="SUPFAM" id="SSF161098">
    <property type="entry name" value="MetI-like"/>
    <property type="match status" value="1"/>
</dbReference>
<comment type="similarity">
    <text evidence="7">Belongs to the binding-protein-dependent transport system permease family.</text>
</comment>
<accession>A0A2K4ZGE0</accession>
<protein>
    <submittedName>
        <fullName evidence="9">Inner membrane ABC transporter permease protein YcjP</fullName>
    </submittedName>
</protein>
<evidence type="ECO:0000313" key="9">
    <source>
        <dbReference type="EMBL" id="SOY29533.1"/>
    </source>
</evidence>
<feature type="domain" description="ABC transmembrane type-1" evidence="8">
    <location>
        <begin position="76"/>
        <end position="281"/>
    </location>
</feature>
<feature type="transmembrane region" description="Helical" evidence="7">
    <location>
        <begin position="186"/>
        <end position="208"/>
    </location>
</feature>
<dbReference type="PROSITE" id="PS50928">
    <property type="entry name" value="ABC_TM1"/>
    <property type="match status" value="1"/>
</dbReference>
<keyword evidence="4 7" id="KW-0812">Transmembrane</keyword>
<dbReference type="EMBL" id="OFSM01000010">
    <property type="protein sequence ID" value="SOY29533.1"/>
    <property type="molecule type" value="Genomic_DNA"/>
</dbReference>
<name>A0A2K4ZGE0_9FIRM</name>
<feature type="transmembrane region" description="Helical" evidence="7">
    <location>
        <begin position="80"/>
        <end position="102"/>
    </location>
</feature>
<keyword evidence="3" id="KW-1003">Cell membrane</keyword>
<feature type="transmembrane region" description="Helical" evidence="7">
    <location>
        <begin position="12"/>
        <end position="32"/>
    </location>
</feature>
<evidence type="ECO:0000259" key="8">
    <source>
        <dbReference type="PROSITE" id="PS50928"/>
    </source>
</evidence>
<proteinExistence type="inferred from homology"/>
<gene>
    <name evidence="9" type="primary">ycjP_6</name>
    <name evidence="9" type="ORF">AMURIS_02254</name>
</gene>
<feature type="transmembrane region" description="Helical" evidence="7">
    <location>
        <begin position="145"/>
        <end position="165"/>
    </location>
</feature>
<dbReference type="Proteomes" id="UP000236311">
    <property type="component" value="Unassembled WGS sequence"/>
</dbReference>
<evidence type="ECO:0000256" key="4">
    <source>
        <dbReference type="ARBA" id="ARBA00022692"/>
    </source>
</evidence>
<evidence type="ECO:0000256" key="3">
    <source>
        <dbReference type="ARBA" id="ARBA00022475"/>
    </source>
</evidence>
<dbReference type="AlphaFoldDB" id="A0A2K4ZGE0"/>
<dbReference type="Gene3D" id="1.10.3720.10">
    <property type="entry name" value="MetI-like"/>
    <property type="match status" value="1"/>
</dbReference>
<dbReference type="InterPro" id="IPR000515">
    <property type="entry name" value="MetI-like"/>
</dbReference>
<evidence type="ECO:0000256" key="5">
    <source>
        <dbReference type="ARBA" id="ARBA00022989"/>
    </source>
</evidence>
<dbReference type="Pfam" id="PF00528">
    <property type="entry name" value="BPD_transp_1"/>
    <property type="match status" value="1"/>
</dbReference>
<evidence type="ECO:0000313" key="10">
    <source>
        <dbReference type="Proteomes" id="UP000236311"/>
    </source>
</evidence>
<keyword evidence="5 7" id="KW-1133">Transmembrane helix</keyword>
<comment type="subcellular location">
    <subcellularLocation>
        <location evidence="1 7">Cell membrane</location>
        <topology evidence="1 7">Multi-pass membrane protein</topology>
    </subcellularLocation>
</comment>
<evidence type="ECO:0000256" key="1">
    <source>
        <dbReference type="ARBA" id="ARBA00004651"/>
    </source>
</evidence>
<dbReference type="GO" id="GO:0005886">
    <property type="term" value="C:plasma membrane"/>
    <property type="evidence" value="ECO:0007669"/>
    <property type="project" value="UniProtKB-SubCell"/>
</dbReference>
<dbReference type="PANTHER" id="PTHR43744">
    <property type="entry name" value="ABC TRANSPORTER PERMEASE PROTEIN MG189-RELATED-RELATED"/>
    <property type="match status" value="1"/>
</dbReference>
<feature type="transmembrane region" description="Helical" evidence="7">
    <location>
        <begin position="262"/>
        <end position="281"/>
    </location>
</feature>
<keyword evidence="6 7" id="KW-0472">Membrane</keyword>
<dbReference type="InterPro" id="IPR035906">
    <property type="entry name" value="MetI-like_sf"/>
</dbReference>
<evidence type="ECO:0000256" key="2">
    <source>
        <dbReference type="ARBA" id="ARBA00022448"/>
    </source>
</evidence>
<feature type="transmembrane region" description="Helical" evidence="7">
    <location>
        <begin position="114"/>
        <end position="133"/>
    </location>
</feature>
<dbReference type="PANTHER" id="PTHR43744:SF9">
    <property type="entry name" value="POLYGALACTURONAN_RHAMNOGALACTURONAN TRANSPORT SYSTEM PERMEASE PROTEIN YTCP"/>
    <property type="match status" value="1"/>
</dbReference>
<dbReference type="CDD" id="cd06261">
    <property type="entry name" value="TM_PBP2"/>
    <property type="match status" value="1"/>
</dbReference>
<keyword evidence="10" id="KW-1185">Reference proteome</keyword>
<keyword evidence="2 7" id="KW-0813">Transport</keyword>
<organism evidence="9 10">
    <name type="scientific">Acetatifactor muris</name>
    <dbReference type="NCBI Taxonomy" id="879566"/>
    <lineage>
        <taxon>Bacteria</taxon>
        <taxon>Bacillati</taxon>
        <taxon>Bacillota</taxon>
        <taxon>Clostridia</taxon>
        <taxon>Lachnospirales</taxon>
        <taxon>Lachnospiraceae</taxon>
        <taxon>Acetatifactor</taxon>
    </lineage>
</organism>
<dbReference type="GO" id="GO:0055085">
    <property type="term" value="P:transmembrane transport"/>
    <property type="evidence" value="ECO:0007669"/>
    <property type="project" value="InterPro"/>
</dbReference>
<reference evidence="9 10" key="1">
    <citation type="submission" date="2018-01" db="EMBL/GenBank/DDBJ databases">
        <authorList>
            <person name="Gaut B.S."/>
            <person name="Morton B.R."/>
            <person name="Clegg M.T."/>
            <person name="Duvall M.R."/>
        </authorList>
    </citation>
    <scope>NUCLEOTIDE SEQUENCE [LARGE SCALE GENOMIC DNA]</scope>
    <source>
        <strain evidence="9">GP69</strain>
    </source>
</reference>